<dbReference type="Proteomes" id="UP000006753">
    <property type="component" value="Unassembled WGS sequence"/>
</dbReference>
<dbReference type="Pfam" id="PF01476">
    <property type="entry name" value="LysM"/>
    <property type="match status" value="2"/>
</dbReference>
<evidence type="ECO:0000256" key="1">
    <source>
        <dbReference type="SAM" id="SignalP"/>
    </source>
</evidence>
<keyword evidence="4" id="KW-1185">Reference proteome</keyword>
<sequence>MRFNTPLLVLASLLGAATAFRRTCRPNTSSGITGSGFYTLVAGDTWRAIAADFCTSASELQNMNNRTPFRTGAYFQVPCRPRKRDCARIPGSNFGYYRVVKGDKLTFIAEDFCTNADGMLVLNSEVIKSYNLPSGTILRVPCAWN</sequence>
<dbReference type="GeneID" id="18762405"/>
<gene>
    <name evidence="3" type="ORF">MBM_06470</name>
</gene>
<dbReference type="KEGG" id="mbe:MBM_06470"/>
<dbReference type="RefSeq" id="XP_007294359.1">
    <property type="nucleotide sequence ID" value="XM_007294297.1"/>
</dbReference>
<organism evidence="3 4">
    <name type="scientific">Marssonina brunnea f. sp. multigermtubi (strain MB_m1)</name>
    <name type="common">Marssonina leaf spot fungus</name>
    <dbReference type="NCBI Taxonomy" id="1072389"/>
    <lineage>
        <taxon>Eukaryota</taxon>
        <taxon>Fungi</taxon>
        <taxon>Dikarya</taxon>
        <taxon>Ascomycota</taxon>
        <taxon>Pezizomycotina</taxon>
        <taxon>Leotiomycetes</taxon>
        <taxon>Helotiales</taxon>
        <taxon>Drepanopezizaceae</taxon>
        <taxon>Drepanopeziza</taxon>
    </lineage>
</organism>
<reference evidence="3 4" key="1">
    <citation type="journal article" date="2012" name="BMC Genomics">
        <title>Sequencing the genome of Marssonina brunnea reveals fungus-poplar co-evolution.</title>
        <authorList>
            <person name="Zhu S."/>
            <person name="Cao Y.-Z."/>
            <person name="Jiang C."/>
            <person name="Tan B.-Y."/>
            <person name="Wang Z."/>
            <person name="Feng S."/>
            <person name="Zhang L."/>
            <person name="Su X.-H."/>
            <person name="Brejova B."/>
            <person name="Vinar T."/>
            <person name="Xu M."/>
            <person name="Wang M.-X."/>
            <person name="Zhang S.-G."/>
            <person name="Huang M.-R."/>
            <person name="Wu R."/>
            <person name="Zhou Y."/>
        </authorList>
    </citation>
    <scope>NUCLEOTIDE SEQUENCE [LARGE SCALE GENOMIC DNA]</scope>
    <source>
        <strain evidence="3 4">MB_m1</strain>
    </source>
</reference>
<dbReference type="InParanoid" id="K1XRN4"/>
<feature type="domain" description="LysM" evidence="2">
    <location>
        <begin position="96"/>
        <end position="141"/>
    </location>
</feature>
<dbReference type="SMART" id="SM00257">
    <property type="entry name" value="LysM"/>
    <property type="match status" value="2"/>
</dbReference>
<protein>
    <submittedName>
        <fullName evidence="3">Putative Ecp7(P20)</fullName>
    </submittedName>
</protein>
<dbReference type="HOGENOM" id="CLU_149482_0_0_1"/>
<feature type="chain" id="PRO_5003855583" evidence="1">
    <location>
        <begin position="20"/>
        <end position="145"/>
    </location>
</feature>
<dbReference type="EMBL" id="JH921442">
    <property type="protein sequence ID" value="EKD15254.1"/>
    <property type="molecule type" value="Genomic_DNA"/>
</dbReference>
<dbReference type="CDD" id="cd00118">
    <property type="entry name" value="LysM"/>
    <property type="match status" value="1"/>
</dbReference>
<dbReference type="OrthoDB" id="2107166at2759"/>
<accession>K1XRN4</accession>
<evidence type="ECO:0000259" key="2">
    <source>
        <dbReference type="SMART" id="SM00257"/>
    </source>
</evidence>
<dbReference type="eggNOG" id="ENOG502SS8R">
    <property type="taxonomic scope" value="Eukaryota"/>
</dbReference>
<proteinExistence type="predicted"/>
<feature type="signal peptide" evidence="1">
    <location>
        <begin position="1"/>
        <end position="19"/>
    </location>
</feature>
<evidence type="ECO:0000313" key="3">
    <source>
        <dbReference type="EMBL" id="EKD15254.1"/>
    </source>
</evidence>
<feature type="domain" description="LysM" evidence="2">
    <location>
        <begin position="37"/>
        <end position="78"/>
    </location>
</feature>
<name>K1XRN4_MARBU</name>
<keyword evidence="1" id="KW-0732">Signal</keyword>
<dbReference type="InterPro" id="IPR018392">
    <property type="entry name" value="LysM"/>
</dbReference>
<evidence type="ECO:0000313" key="4">
    <source>
        <dbReference type="Proteomes" id="UP000006753"/>
    </source>
</evidence>
<dbReference type="AlphaFoldDB" id="K1XRN4"/>